<proteinExistence type="predicted"/>
<dbReference type="AlphaFoldDB" id="A0A0B6Z1H6"/>
<gene>
    <name evidence="1" type="primary">ORF42529</name>
</gene>
<protein>
    <submittedName>
        <fullName evidence="1">Uncharacterized protein</fullName>
    </submittedName>
</protein>
<name>A0A0B6Z1H6_9EUPU</name>
<dbReference type="EMBL" id="HACG01014670">
    <property type="protein sequence ID" value="CEK61535.1"/>
    <property type="molecule type" value="Transcribed_RNA"/>
</dbReference>
<sequence>MLALTLLPNIWRIKTSISSLKSDLASCDFPSPCLKLDMWISPFWLISGRSEKGGGDVKRQVSACLQGMVDTLGKVHLTQRYP</sequence>
<organism evidence="1">
    <name type="scientific">Arion vulgaris</name>
    <dbReference type="NCBI Taxonomy" id="1028688"/>
    <lineage>
        <taxon>Eukaryota</taxon>
        <taxon>Metazoa</taxon>
        <taxon>Spiralia</taxon>
        <taxon>Lophotrochozoa</taxon>
        <taxon>Mollusca</taxon>
        <taxon>Gastropoda</taxon>
        <taxon>Heterobranchia</taxon>
        <taxon>Euthyneura</taxon>
        <taxon>Panpulmonata</taxon>
        <taxon>Eupulmonata</taxon>
        <taxon>Stylommatophora</taxon>
        <taxon>Helicina</taxon>
        <taxon>Arionoidea</taxon>
        <taxon>Arionidae</taxon>
        <taxon>Arion</taxon>
    </lineage>
</organism>
<reference evidence="1" key="1">
    <citation type="submission" date="2014-12" db="EMBL/GenBank/DDBJ databases">
        <title>Insight into the proteome of Arion vulgaris.</title>
        <authorList>
            <person name="Aradska J."/>
            <person name="Bulat T."/>
            <person name="Smidak R."/>
            <person name="Sarate P."/>
            <person name="Gangsoo J."/>
            <person name="Sialana F."/>
            <person name="Bilban M."/>
            <person name="Lubec G."/>
        </authorList>
    </citation>
    <scope>NUCLEOTIDE SEQUENCE</scope>
    <source>
        <tissue evidence="1">Skin</tissue>
    </source>
</reference>
<evidence type="ECO:0000313" key="1">
    <source>
        <dbReference type="EMBL" id="CEK61535.1"/>
    </source>
</evidence>
<accession>A0A0B6Z1H6</accession>